<dbReference type="AlphaFoldDB" id="G5GKI0"/>
<dbReference type="InterPro" id="IPR000522">
    <property type="entry name" value="ABC_transptr_permease_BtuC"/>
</dbReference>
<evidence type="ECO:0000256" key="5">
    <source>
        <dbReference type="ARBA" id="ARBA00022692"/>
    </source>
</evidence>
<accession>G5GKI0</accession>
<sequence>MLKSGKHSEKSVILSLIGLLLCVCIFSMMLGKYSIQLGDILTVFKNRVFNSYNEELKVVDHIIINIRLPRVILAGIVGAGLSISGSSLQGTFQNSLVSPDILGVCSGAGLGAALGILFFDNNIVVITVLPFLFGILSIILVFFLSGSKKKSDNMTLVLSGIIVSSIFNALTSLVKYVADTKDKLPTITFWLMGSFSNTTYREILISALPIFIGLLGLLMFRWKLNLLSLGDEDAYTLGVNPKQTRWLIILFSTLITAACVAVSGIVGWVGLVIPHICRKIIGNNHDKLLFISCLVGAIFMIVVDTIARNIVTSEIPIGILTALIGAPFFAIIYRRSRGGE</sequence>
<feature type="transmembrane region" description="Helical" evidence="8">
    <location>
        <begin position="246"/>
        <end position="276"/>
    </location>
</feature>
<feature type="transmembrane region" description="Helical" evidence="8">
    <location>
        <begin position="12"/>
        <end position="31"/>
    </location>
</feature>
<feature type="transmembrane region" description="Helical" evidence="8">
    <location>
        <begin position="199"/>
        <end position="220"/>
    </location>
</feature>
<proteinExistence type="inferred from homology"/>
<gene>
    <name evidence="9" type="ORF">HMPREF9333_02071</name>
</gene>
<dbReference type="PANTHER" id="PTHR30472:SF70">
    <property type="entry name" value="MOLYBDATE IMPORT SYSTEM PERMEASE PROTEIN MOLB"/>
    <property type="match status" value="1"/>
</dbReference>
<dbReference type="eggNOG" id="COG0609">
    <property type="taxonomic scope" value="Bacteria"/>
</dbReference>
<feature type="transmembrane region" description="Helical" evidence="8">
    <location>
        <begin position="101"/>
        <end position="119"/>
    </location>
</feature>
<feature type="transmembrane region" description="Helical" evidence="8">
    <location>
        <begin position="288"/>
        <end position="307"/>
    </location>
</feature>
<evidence type="ECO:0000256" key="4">
    <source>
        <dbReference type="ARBA" id="ARBA00022475"/>
    </source>
</evidence>
<name>G5GKI0_9FIRM</name>
<protein>
    <submittedName>
        <fullName evidence="9">Uncharacterized protein</fullName>
    </submittedName>
</protein>
<evidence type="ECO:0000256" key="8">
    <source>
        <dbReference type="SAM" id="Phobius"/>
    </source>
</evidence>
<evidence type="ECO:0000256" key="3">
    <source>
        <dbReference type="ARBA" id="ARBA00022448"/>
    </source>
</evidence>
<organism evidence="9 10">
    <name type="scientific">Johnsonella ignava ATCC 51276</name>
    <dbReference type="NCBI Taxonomy" id="679200"/>
    <lineage>
        <taxon>Bacteria</taxon>
        <taxon>Bacillati</taxon>
        <taxon>Bacillota</taxon>
        <taxon>Clostridia</taxon>
        <taxon>Lachnospirales</taxon>
        <taxon>Lachnospiraceae</taxon>
        <taxon>Johnsonella</taxon>
    </lineage>
</organism>
<dbReference type="FunFam" id="1.10.3470.10:FF:000001">
    <property type="entry name" value="Vitamin B12 ABC transporter permease BtuC"/>
    <property type="match status" value="1"/>
</dbReference>
<dbReference type="Pfam" id="PF01032">
    <property type="entry name" value="FecCD"/>
    <property type="match status" value="1"/>
</dbReference>
<evidence type="ECO:0000256" key="2">
    <source>
        <dbReference type="ARBA" id="ARBA00007935"/>
    </source>
</evidence>
<comment type="caution">
    <text evidence="9">The sequence shown here is derived from an EMBL/GenBank/DDBJ whole genome shotgun (WGS) entry which is preliminary data.</text>
</comment>
<comment type="similarity">
    <text evidence="2">Belongs to the binding-protein-dependent transport system permease family. FecCD subfamily.</text>
</comment>
<dbReference type="GO" id="GO:0033214">
    <property type="term" value="P:siderophore-iron import into cell"/>
    <property type="evidence" value="ECO:0007669"/>
    <property type="project" value="TreeGrafter"/>
</dbReference>
<dbReference type="GO" id="GO:0022857">
    <property type="term" value="F:transmembrane transporter activity"/>
    <property type="evidence" value="ECO:0007669"/>
    <property type="project" value="InterPro"/>
</dbReference>
<dbReference type="InterPro" id="IPR037294">
    <property type="entry name" value="ABC_BtuC-like"/>
</dbReference>
<dbReference type="EMBL" id="ACZL01000041">
    <property type="protein sequence ID" value="EHI54782.1"/>
    <property type="molecule type" value="Genomic_DNA"/>
</dbReference>
<dbReference type="Gene3D" id="1.10.3470.10">
    <property type="entry name" value="ABC transporter involved in vitamin B12 uptake, BtuC"/>
    <property type="match status" value="1"/>
</dbReference>
<keyword evidence="3" id="KW-0813">Transport</keyword>
<comment type="subcellular location">
    <subcellularLocation>
        <location evidence="1">Cell membrane</location>
        <topology evidence="1">Multi-pass membrane protein</topology>
    </subcellularLocation>
</comment>
<feature type="transmembrane region" description="Helical" evidence="8">
    <location>
        <begin position="124"/>
        <end position="144"/>
    </location>
</feature>
<evidence type="ECO:0000256" key="7">
    <source>
        <dbReference type="ARBA" id="ARBA00023136"/>
    </source>
</evidence>
<dbReference type="CDD" id="cd06550">
    <property type="entry name" value="TM_ABC_iron-siderophores_like"/>
    <property type="match status" value="1"/>
</dbReference>
<keyword evidence="7 8" id="KW-0472">Membrane</keyword>
<keyword evidence="6 8" id="KW-1133">Transmembrane helix</keyword>
<dbReference type="Proteomes" id="UP000003011">
    <property type="component" value="Unassembled WGS sequence"/>
</dbReference>
<dbReference type="STRING" id="679200.HMPREF9333_02071"/>
<evidence type="ECO:0000256" key="6">
    <source>
        <dbReference type="ARBA" id="ARBA00022989"/>
    </source>
</evidence>
<dbReference type="HOGENOM" id="CLU_013016_0_2_9"/>
<dbReference type="OrthoDB" id="9792889at2"/>
<evidence type="ECO:0000313" key="10">
    <source>
        <dbReference type="Proteomes" id="UP000003011"/>
    </source>
</evidence>
<dbReference type="SUPFAM" id="SSF81345">
    <property type="entry name" value="ABC transporter involved in vitamin B12 uptake, BtuC"/>
    <property type="match status" value="1"/>
</dbReference>
<dbReference type="RefSeq" id="WP_005541979.1">
    <property type="nucleotide sequence ID" value="NZ_JH378839.1"/>
</dbReference>
<keyword evidence="4" id="KW-1003">Cell membrane</keyword>
<dbReference type="PANTHER" id="PTHR30472">
    <property type="entry name" value="FERRIC ENTEROBACTIN TRANSPORT SYSTEM PERMEASE PROTEIN"/>
    <property type="match status" value="1"/>
</dbReference>
<keyword evidence="10" id="KW-1185">Reference proteome</keyword>
<evidence type="ECO:0000256" key="1">
    <source>
        <dbReference type="ARBA" id="ARBA00004651"/>
    </source>
</evidence>
<reference evidence="9 10" key="1">
    <citation type="submission" date="2011-08" db="EMBL/GenBank/DDBJ databases">
        <title>The Genome Sequence of Johnsonella ignava ATCC 51276.</title>
        <authorList>
            <consortium name="The Broad Institute Genome Sequencing Platform"/>
            <person name="Earl A."/>
            <person name="Ward D."/>
            <person name="Feldgarden M."/>
            <person name="Gevers D."/>
            <person name="Izard J."/>
            <person name="Blanton J.M."/>
            <person name="Baranova O.V."/>
            <person name="Dewhirst F.E."/>
            <person name="Young S.K."/>
            <person name="Zeng Q."/>
            <person name="Gargeya S."/>
            <person name="Fitzgerald M."/>
            <person name="Haas B."/>
            <person name="Abouelleil A."/>
            <person name="Alvarado L."/>
            <person name="Arachchi H.M."/>
            <person name="Berlin A."/>
            <person name="Brown A."/>
            <person name="Chapman S.B."/>
            <person name="Chen Z."/>
            <person name="Dunbar C."/>
            <person name="Freedman E."/>
            <person name="Gearin G."/>
            <person name="Gellesch M."/>
            <person name="Goldberg J."/>
            <person name="Griggs A."/>
            <person name="Gujja S."/>
            <person name="Heiman D."/>
            <person name="Howarth C."/>
            <person name="Larson L."/>
            <person name="Lui A."/>
            <person name="MacDonald P.J.P."/>
            <person name="Montmayeur A."/>
            <person name="Murphy C."/>
            <person name="Neiman D."/>
            <person name="Pearson M."/>
            <person name="Priest M."/>
            <person name="Roberts A."/>
            <person name="Saif S."/>
            <person name="Shea T."/>
            <person name="Shenoy N."/>
            <person name="Sisk P."/>
            <person name="Stolte C."/>
            <person name="Sykes S."/>
            <person name="Wortman J."/>
            <person name="Nusbaum C."/>
            <person name="Birren B."/>
        </authorList>
    </citation>
    <scope>NUCLEOTIDE SEQUENCE [LARGE SCALE GENOMIC DNA]</scope>
    <source>
        <strain evidence="9 10">ATCC 51276</strain>
    </source>
</reference>
<keyword evidence="5 8" id="KW-0812">Transmembrane</keyword>
<dbReference type="GO" id="GO:0005886">
    <property type="term" value="C:plasma membrane"/>
    <property type="evidence" value="ECO:0007669"/>
    <property type="project" value="UniProtKB-SubCell"/>
</dbReference>
<evidence type="ECO:0000313" key="9">
    <source>
        <dbReference type="EMBL" id="EHI54782.1"/>
    </source>
</evidence>
<feature type="transmembrane region" description="Helical" evidence="8">
    <location>
        <begin position="313"/>
        <end position="333"/>
    </location>
</feature>
<feature type="transmembrane region" description="Helical" evidence="8">
    <location>
        <begin position="156"/>
        <end position="178"/>
    </location>
</feature>